<evidence type="ECO:0000313" key="1">
    <source>
        <dbReference type="EMBL" id="ERN16262.1"/>
    </source>
</evidence>
<dbReference type="AlphaFoldDB" id="U5D4B1"/>
<keyword evidence="2" id="KW-1185">Reference proteome</keyword>
<sequence>MYAQRVTILDLGKHEIIFEDGSDLHELPQGTLTKTISDWETQLNWGRLHLKTPSQVATPQHLQRGLVLASSIGLPQLEAKEKKEKLLKSMKVDFTGEVVVVEEALPVSKLFWSPVLRRKRRRKREV</sequence>
<proteinExistence type="predicted"/>
<protein>
    <submittedName>
        <fullName evidence="1">Uncharacterized protein</fullName>
    </submittedName>
</protein>
<dbReference type="Gramene" id="ERN16262">
    <property type="protein sequence ID" value="ERN16262"/>
    <property type="gene ID" value="AMTR_s00063p00152970"/>
</dbReference>
<accession>U5D4B1</accession>
<name>U5D4B1_AMBTC</name>
<organism evidence="1 2">
    <name type="scientific">Amborella trichopoda</name>
    <dbReference type="NCBI Taxonomy" id="13333"/>
    <lineage>
        <taxon>Eukaryota</taxon>
        <taxon>Viridiplantae</taxon>
        <taxon>Streptophyta</taxon>
        <taxon>Embryophyta</taxon>
        <taxon>Tracheophyta</taxon>
        <taxon>Spermatophyta</taxon>
        <taxon>Magnoliopsida</taxon>
        <taxon>Amborellales</taxon>
        <taxon>Amborellaceae</taxon>
        <taxon>Amborella</taxon>
    </lineage>
</organism>
<dbReference type="EMBL" id="KI392467">
    <property type="protein sequence ID" value="ERN16262.1"/>
    <property type="molecule type" value="Genomic_DNA"/>
</dbReference>
<gene>
    <name evidence="1" type="ORF">AMTR_s00063p00152970</name>
</gene>
<reference evidence="2" key="1">
    <citation type="journal article" date="2013" name="Science">
        <title>The Amborella genome and the evolution of flowering plants.</title>
        <authorList>
            <consortium name="Amborella Genome Project"/>
        </authorList>
    </citation>
    <scope>NUCLEOTIDE SEQUENCE [LARGE SCALE GENOMIC DNA]</scope>
</reference>
<dbReference type="Proteomes" id="UP000017836">
    <property type="component" value="Unassembled WGS sequence"/>
</dbReference>
<evidence type="ECO:0000313" key="2">
    <source>
        <dbReference type="Proteomes" id="UP000017836"/>
    </source>
</evidence>
<dbReference type="HOGENOM" id="CLU_127875_0_0_1"/>